<evidence type="ECO:0000313" key="3">
    <source>
        <dbReference type="EMBL" id="MCT8972357.1"/>
    </source>
</evidence>
<gene>
    <name evidence="3" type="ORF">MUB46_10865</name>
</gene>
<dbReference type="Proteomes" id="UP001320898">
    <property type="component" value="Unassembled WGS sequence"/>
</dbReference>
<keyword evidence="4" id="KW-1185">Reference proteome</keyword>
<accession>A0AAW5QZI6</accession>
<feature type="region of interest" description="Disordered" evidence="1">
    <location>
        <begin position="1"/>
        <end position="134"/>
    </location>
</feature>
<keyword evidence="2" id="KW-1133">Transmembrane helix</keyword>
<feature type="compositionally biased region" description="Low complexity" evidence="1">
    <location>
        <begin position="65"/>
        <end position="88"/>
    </location>
</feature>
<feature type="compositionally biased region" description="Acidic residues" evidence="1">
    <location>
        <begin position="54"/>
        <end position="64"/>
    </location>
</feature>
<keyword evidence="2" id="KW-0472">Membrane</keyword>
<sequence>MTNGEKQDRNKTERGETGDRADRRRRAVRPAVIEGEAREIAEETAEETAAPGDETSEATVEAEAETTAADVGPTETTPEMTPETTAAADESGTEETPPDAPPDAPAEGDEETREGAFSSEETAPDQAEPARTAPLPTARRASVIAAGIVGAVLALGVYLGLDYLRILPRAGASNAELTNIVNEMDRRLTGIETSIARAAKRDNSKVIAGKIADLESSLKEIGADPRNSLVRRMNDAETKIDAMAESAAASPAAKDLDERLTYVEDKLADIGTGAASATGEIGGDIEQRLADLETRLGGVEARPAVVTPDGKPVDDAAVKALSDRIAALNTQMTEMSDTVAALGKTVSAQPTGRLDEIDKTLSALQGELGKLSGDVDAKLATLKKTVAEAGPGEARQMARTTAGALAVTALERTVDEGKPYTAELDVLRPLVGDKADLSVLDAHAGTGVGDLATLQAEFATTANAILSAGAPADGGPDDSGIVGSLLDSARTLVRVRPTGKVEGSGRGATVARIEAALNAGDLKTAASEWDTLDDSAKAASKDWADALKARIAVNSALADLSSALTASLSGAAASN</sequence>
<dbReference type="EMBL" id="JALIDZ010000004">
    <property type="protein sequence ID" value="MCT8972357.1"/>
    <property type="molecule type" value="Genomic_DNA"/>
</dbReference>
<evidence type="ECO:0008006" key="5">
    <source>
        <dbReference type="Google" id="ProtNLM"/>
    </source>
</evidence>
<name>A0AAW5QZI6_9HYPH</name>
<comment type="caution">
    <text evidence="3">The sequence shown here is derived from an EMBL/GenBank/DDBJ whole genome shotgun (WGS) entry which is preliminary data.</text>
</comment>
<feature type="transmembrane region" description="Helical" evidence="2">
    <location>
        <begin position="141"/>
        <end position="161"/>
    </location>
</feature>
<evidence type="ECO:0000313" key="4">
    <source>
        <dbReference type="Proteomes" id="UP001320898"/>
    </source>
</evidence>
<protein>
    <recommendedName>
        <fullName evidence="5">Mitochondrial inner membrane protein</fullName>
    </recommendedName>
</protein>
<dbReference type="RefSeq" id="WP_261615919.1">
    <property type="nucleotide sequence ID" value="NZ_JALIDZ010000004.1"/>
</dbReference>
<dbReference type="AlphaFoldDB" id="A0AAW5QZI6"/>
<proteinExistence type="predicted"/>
<evidence type="ECO:0000256" key="1">
    <source>
        <dbReference type="SAM" id="MobiDB-lite"/>
    </source>
</evidence>
<reference evidence="3 4" key="1">
    <citation type="submission" date="2022-04" db="EMBL/GenBank/DDBJ databases">
        <authorList>
            <person name="Ye Y.-Q."/>
            <person name="Du Z.-J."/>
        </authorList>
    </citation>
    <scope>NUCLEOTIDE SEQUENCE [LARGE SCALE GENOMIC DNA]</scope>
    <source>
        <strain evidence="3 4">A6E488</strain>
    </source>
</reference>
<dbReference type="Gene3D" id="1.10.287.1490">
    <property type="match status" value="1"/>
</dbReference>
<evidence type="ECO:0000256" key="2">
    <source>
        <dbReference type="SAM" id="Phobius"/>
    </source>
</evidence>
<organism evidence="3 4">
    <name type="scientific">Microbaculum marinisediminis</name>
    <dbReference type="NCBI Taxonomy" id="2931392"/>
    <lineage>
        <taxon>Bacteria</taxon>
        <taxon>Pseudomonadati</taxon>
        <taxon>Pseudomonadota</taxon>
        <taxon>Alphaproteobacteria</taxon>
        <taxon>Hyphomicrobiales</taxon>
        <taxon>Tepidamorphaceae</taxon>
        <taxon>Microbaculum</taxon>
    </lineage>
</organism>
<keyword evidence="2" id="KW-0812">Transmembrane</keyword>
<feature type="compositionally biased region" description="Basic and acidic residues" evidence="1">
    <location>
        <begin position="1"/>
        <end position="22"/>
    </location>
</feature>